<dbReference type="InterPro" id="IPR006655">
    <property type="entry name" value="Mopterin_OxRdtase_prok_CS"/>
</dbReference>
<dbReference type="EMBL" id="JAJMLW010000001">
    <property type="protein sequence ID" value="MCI2241540.1"/>
    <property type="molecule type" value="Genomic_DNA"/>
</dbReference>
<evidence type="ECO:0000256" key="1">
    <source>
        <dbReference type="ARBA" id="ARBA00001942"/>
    </source>
</evidence>
<organism evidence="9 10">
    <name type="scientific">Adlercreutzia faecimuris</name>
    <dbReference type="NCBI Taxonomy" id="2897341"/>
    <lineage>
        <taxon>Bacteria</taxon>
        <taxon>Bacillati</taxon>
        <taxon>Actinomycetota</taxon>
        <taxon>Coriobacteriia</taxon>
        <taxon>Eggerthellales</taxon>
        <taxon>Eggerthellaceae</taxon>
        <taxon>Adlercreutzia</taxon>
    </lineage>
</organism>
<evidence type="ECO:0000256" key="2">
    <source>
        <dbReference type="ARBA" id="ARBA00010312"/>
    </source>
</evidence>
<evidence type="ECO:0000313" key="9">
    <source>
        <dbReference type="EMBL" id="MCI2241540.1"/>
    </source>
</evidence>
<dbReference type="InterPro" id="IPR006657">
    <property type="entry name" value="MoPterin_dinucl-bd_dom"/>
</dbReference>
<keyword evidence="3" id="KW-0500">Molybdenum</keyword>
<evidence type="ECO:0000256" key="5">
    <source>
        <dbReference type="ARBA" id="ARBA00023002"/>
    </source>
</evidence>
<dbReference type="Gene3D" id="3.40.228.10">
    <property type="entry name" value="Dimethylsulfoxide Reductase, domain 2"/>
    <property type="match status" value="1"/>
</dbReference>
<gene>
    <name evidence="9" type="ORF">LPT13_04125</name>
</gene>
<evidence type="ECO:0000313" key="10">
    <source>
        <dbReference type="Proteomes" id="UP001430755"/>
    </source>
</evidence>
<feature type="compositionally biased region" description="Basic residues" evidence="6">
    <location>
        <begin position="1"/>
        <end position="15"/>
    </location>
</feature>
<keyword evidence="5" id="KW-0560">Oxidoreductase</keyword>
<comment type="cofactor">
    <cofactor evidence="1">
        <name>Mo-bis(molybdopterin guanine dinucleotide)</name>
        <dbReference type="ChEBI" id="CHEBI:60539"/>
    </cofactor>
</comment>
<evidence type="ECO:0000256" key="4">
    <source>
        <dbReference type="ARBA" id="ARBA00022723"/>
    </source>
</evidence>
<feature type="domain" description="Molybdopterin dinucleotide-binding" evidence="8">
    <location>
        <begin position="489"/>
        <end position="567"/>
    </location>
</feature>
<comment type="caution">
    <text evidence="9">The sequence shown here is derived from an EMBL/GenBank/DDBJ whole genome shotgun (WGS) entry which is preliminary data.</text>
</comment>
<dbReference type="PANTHER" id="PTHR43742">
    <property type="entry name" value="TRIMETHYLAMINE-N-OXIDE REDUCTASE"/>
    <property type="match status" value="1"/>
</dbReference>
<dbReference type="Pfam" id="PF01568">
    <property type="entry name" value="Molydop_binding"/>
    <property type="match status" value="1"/>
</dbReference>
<feature type="domain" description="Molybdopterin oxidoreductase" evidence="7">
    <location>
        <begin position="61"/>
        <end position="370"/>
    </location>
</feature>
<name>A0ABS9WFB1_9ACTN</name>
<comment type="similarity">
    <text evidence="2">Belongs to the prokaryotic molybdopterin-containing oxidoreductase family.</text>
</comment>
<dbReference type="InterPro" id="IPR006656">
    <property type="entry name" value="Mopterin_OxRdtase"/>
</dbReference>
<dbReference type="SUPFAM" id="SSF50692">
    <property type="entry name" value="ADC-like"/>
    <property type="match status" value="1"/>
</dbReference>
<dbReference type="Gene3D" id="3.40.50.740">
    <property type="match status" value="1"/>
</dbReference>
<feature type="region of interest" description="Disordered" evidence="6">
    <location>
        <begin position="1"/>
        <end position="20"/>
    </location>
</feature>
<reference evidence="9" key="1">
    <citation type="submission" date="2021-11" db="EMBL/GenBank/DDBJ databases">
        <title>A Novel Adlercreutzia Species, isolated from a Allomyrina dichotoma larva feces.</title>
        <authorList>
            <person name="Suh M.K."/>
        </authorList>
    </citation>
    <scope>NUCLEOTIDE SEQUENCE</scope>
    <source>
        <strain evidence="9">JBNU-10</strain>
    </source>
</reference>
<dbReference type="SUPFAM" id="SSF53706">
    <property type="entry name" value="Formate dehydrogenase/DMSO reductase, domains 1-3"/>
    <property type="match status" value="1"/>
</dbReference>
<dbReference type="InterPro" id="IPR050612">
    <property type="entry name" value="Prok_Mopterin_Oxidored"/>
</dbReference>
<keyword evidence="10" id="KW-1185">Reference proteome</keyword>
<dbReference type="Pfam" id="PF00384">
    <property type="entry name" value="Molybdopterin"/>
    <property type="match status" value="1"/>
</dbReference>
<evidence type="ECO:0000259" key="7">
    <source>
        <dbReference type="Pfam" id="PF00384"/>
    </source>
</evidence>
<evidence type="ECO:0000256" key="3">
    <source>
        <dbReference type="ARBA" id="ARBA00022505"/>
    </source>
</evidence>
<dbReference type="Gene3D" id="2.40.40.20">
    <property type="match status" value="1"/>
</dbReference>
<keyword evidence="4" id="KW-0479">Metal-binding</keyword>
<evidence type="ECO:0000256" key="6">
    <source>
        <dbReference type="SAM" id="MobiDB-lite"/>
    </source>
</evidence>
<evidence type="ECO:0000259" key="8">
    <source>
        <dbReference type="Pfam" id="PF01568"/>
    </source>
</evidence>
<protein>
    <submittedName>
        <fullName evidence="9">Molybdopterin-dependent oxidoreductase</fullName>
    </submittedName>
</protein>
<dbReference type="InterPro" id="IPR009010">
    <property type="entry name" value="Asp_de-COase-like_dom_sf"/>
</dbReference>
<dbReference type="Proteomes" id="UP001430755">
    <property type="component" value="Unassembled WGS sequence"/>
</dbReference>
<sequence length="571" mass="64534">MRQRPGLQHRRRRREGRQDPAHAQLRLLRGLRARGPERLEAHRGRQDVRGADGHAAAAGVHADRWIPVYPNTDLALQFAIAYVWITEGLYDRDYVETHTVGFDWLEYEVMGGATGVVKTPEWAEAVCGVPSRIIKALARKWHRQATTVAHCNGGGYIRSAYPHEPARMEVVLLAMQGLGKPGRNQFKFVEWGLYGADSQKAVPLSVPFGTLQAGYNGAQSPFVRFIPKTLIPQGIRAKEPFTWMGIPRPSMPRENQFREYRFPMTDDDPYLHMIWTDCPCWTTCWNGGNDFIDALRSPELECVVAQHPWLGNDCLFADLLLPVNTKYEERDIGSEFDDAVPNVIYLETQCIEPLGESKSDWEVACAVAERVGLLEEYTDGRDVDACIRDAFDDSGAPDFISWEEFVDKEYLAVPFVKDWEDIPAGYEEFCADPKAHPLTTPSGLLEIYSTSLAARFPDDVERLPYPHFIDEGPSHQESRLGERGRDYPFLMVSNHPRWRVHAQMDDIPWLREVAKVTGEDGYAYEPVWLHPSDAAAYGIADGDVVRIYNERGWTLGGAVVTERIMPGSSSP</sequence>
<proteinExistence type="inferred from homology"/>
<dbReference type="PANTHER" id="PTHR43742:SF10">
    <property type="entry name" value="TRIMETHYLAMINE-N-OXIDE REDUCTASE 2"/>
    <property type="match status" value="1"/>
</dbReference>
<accession>A0ABS9WFB1</accession>
<dbReference type="PROSITE" id="PS00932">
    <property type="entry name" value="MOLYBDOPTERIN_PROK_3"/>
    <property type="match status" value="1"/>
</dbReference>
<dbReference type="RefSeq" id="WP_242163801.1">
    <property type="nucleotide sequence ID" value="NZ_JAJMLW010000001.1"/>
</dbReference>